<dbReference type="Gene3D" id="3.40.630.30">
    <property type="match status" value="1"/>
</dbReference>
<dbReference type="Gene3D" id="3.40.50.620">
    <property type="entry name" value="HUPs"/>
    <property type="match status" value="1"/>
</dbReference>
<dbReference type="PANTHER" id="PTHR40599">
    <property type="entry name" value="[CITRATE [PRO-3S]-LYASE] LIGASE"/>
    <property type="match status" value="1"/>
</dbReference>
<gene>
    <name evidence="5" type="ORF">SAMN02194393_01034</name>
</gene>
<proteinExistence type="predicted"/>
<evidence type="ECO:0000256" key="3">
    <source>
        <dbReference type="PIRNR" id="PIRNR005751"/>
    </source>
</evidence>
<dbReference type="SUPFAM" id="SSF52374">
    <property type="entry name" value="Nucleotidylyl transferase"/>
    <property type="match status" value="1"/>
</dbReference>
<dbReference type="RefSeq" id="WP_079489868.1">
    <property type="nucleotide sequence ID" value="NZ_FUZT01000002.1"/>
</dbReference>
<protein>
    <recommendedName>
        <fullName evidence="3">[Citrate [pro-3S]-lyase] ligase</fullName>
        <ecNumber evidence="3">6.2.1.22</ecNumber>
    </recommendedName>
</protein>
<dbReference type="PANTHER" id="PTHR40599:SF1">
    <property type="entry name" value="[CITRATE [PRO-3S]-LYASE] LIGASE"/>
    <property type="match status" value="1"/>
</dbReference>
<comment type="function">
    <text evidence="3">Acetylation of prosthetic group (2-(5''-phosphoribosyl)-3'-dephosphocoenzyme-A) of the gamma subunit of citrate lyase.</text>
</comment>
<dbReference type="InterPro" id="IPR014729">
    <property type="entry name" value="Rossmann-like_a/b/a_fold"/>
</dbReference>
<dbReference type="EMBL" id="FUZT01000002">
    <property type="protein sequence ID" value="SKC48323.1"/>
    <property type="molecule type" value="Genomic_DNA"/>
</dbReference>
<dbReference type="GO" id="GO:0016829">
    <property type="term" value="F:lyase activity"/>
    <property type="evidence" value="ECO:0007669"/>
    <property type="project" value="UniProtKB-KW"/>
</dbReference>
<evidence type="ECO:0000313" key="6">
    <source>
        <dbReference type="Proteomes" id="UP000190285"/>
    </source>
</evidence>
<keyword evidence="5" id="KW-0456">Lyase</keyword>
<sequence length="350" mass="40172">MVPNKYQIEKIDINNEIAMKKVLKLLKKEELSMDSTIEEMLGIFYEEKLIATGGIKGNTLRCIAVDKDYQGGKIFNILIGELIKIQYHNGVNDIFVFTKPSAQKSFENLGFYVVEKIKNGVALMENRPDGLKKYLDRLSKDKRIGERISSIVMNGNPFTLGHRYLIEKVAGESDYLHIFVLSSEESSFPYEARKKMIIQGTKDIKNLIIHKGGDYIISNSTFPSYFIKEKTEAVKIHTILDLKIFGKYIASCLGINIRYVGHEPYCPITNEYNQTMKKILPKYGVMVEEIPRKAIEGRYISASRVRELIDKGKIEKIKSLVPKSTYDFLLSQEGKKVINKIQRKSLDRRH</sequence>
<comment type="catalytic activity">
    <reaction evidence="3">
        <text>holo-[citrate lyase ACP] + acetate + ATP = acetyl-[citrate lyase ACP] + AMP + diphosphate</text>
        <dbReference type="Rhea" id="RHEA:23788"/>
        <dbReference type="Rhea" id="RHEA-COMP:10158"/>
        <dbReference type="Rhea" id="RHEA-COMP:13710"/>
        <dbReference type="ChEBI" id="CHEBI:30089"/>
        <dbReference type="ChEBI" id="CHEBI:30616"/>
        <dbReference type="ChEBI" id="CHEBI:33019"/>
        <dbReference type="ChEBI" id="CHEBI:82683"/>
        <dbReference type="ChEBI" id="CHEBI:137976"/>
        <dbReference type="ChEBI" id="CHEBI:456215"/>
        <dbReference type="EC" id="6.2.1.22"/>
    </reaction>
</comment>
<evidence type="ECO:0000256" key="2">
    <source>
        <dbReference type="ARBA" id="ARBA00022840"/>
    </source>
</evidence>
<name>A0A1T5JAQ6_9FIRM</name>
<dbReference type="Proteomes" id="UP000190285">
    <property type="component" value="Unassembled WGS sequence"/>
</dbReference>
<dbReference type="AlphaFoldDB" id="A0A1T5JAQ6"/>
<evidence type="ECO:0000313" key="5">
    <source>
        <dbReference type="EMBL" id="SKC48323.1"/>
    </source>
</evidence>
<dbReference type="InterPro" id="IPR013166">
    <property type="entry name" value="Citrate_lyase_ligase_C"/>
</dbReference>
<dbReference type="GO" id="GO:0008771">
    <property type="term" value="F:[citrate (pro-3S)-lyase] ligase activity"/>
    <property type="evidence" value="ECO:0007669"/>
    <property type="project" value="UniProtKB-EC"/>
</dbReference>
<dbReference type="Pfam" id="PF08218">
    <property type="entry name" value="Citrate_ly_lig"/>
    <property type="match status" value="1"/>
</dbReference>
<evidence type="ECO:0000259" key="4">
    <source>
        <dbReference type="SMART" id="SM00764"/>
    </source>
</evidence>
<dbReference type="InterPro" id="IPR016181">
    <property type="entry name" value="Acyl_CoA_acyltransferase"/>
</dbReference>
<organism evidence="5 6">
    <name type="scientific">Maledivibacter halophilus</name>
    <dbReference type="NCBI Taxonomy" id="36842"/>
    <lineage>
        <taxon>Bacteria</taxon>
        <taxon>Bacillati</taxon>
        <taxon>Bacillota</taxon>
        <taxon>Clostridia</taxon>
        <taxon>Peptostreptococcales</taxon>
        <taxon>Caminicellaceae</taxon>
        <taxon>Maledivibacter</taxon>
    </lineage>
</organism>
<dbReference type="SUPFAM" id="SSF55729">
    <property type="entry name" value="Acyl-CoA N-acyltransferases (Nat)"/>
    <property type="match status" value="1"/>
</dbReference>
<dbReference type="GO" id="GO:0005524">
    <property type="term" value="F:ATP binding"/>
    <property type="evidence" value="ECO:0007669"/>
    <property type="project" value="UniProtKB-UniRule"/>
</dbReference>
<keyword evidence="2 3" id="KW-0067">ATP-binding</keyword>
<keyword evidence="1 3" id="KW-0547">Nucleotide-binding</keyword>
<dbReference type="NCBIfam" id="TIGR00124">
    <property type="entry name" value="cit_ly_ligase"/>
    <property type="match status" value="1"/>
</dbReference>
<dbReference type="OrthoDB" id="9779753at2"/>
<dbReference type="InterPro" id="IPR005216">
    <property type="entry name" value="Citrate_lyase_ligase"/>
</dbReference>
<keyword evidence="3 5" id="KW-0436">Ligase</keyword>
<dbReference type="SMART" id="SM00764">
    <property type="entry name" value="Citrate_ly_lig"/>
    <property type="match status" value="1"/>
</dbReference>
<reference evidence="5 6" key="1">
    <citation type="submission" date="2017-02" db="EMBL/GenBank/DDBJ databases">
        <authorList>
            <person name="Peterson S.W."/>
        </authorList>
    </citation>
    <scope>NUCLEOTIDE SEQUENCE [LARGE SCALE GENOMIC DNA]</scope>
    <source>
        <strain evidence="5 6">M1</strain>
    </source>
</reference>
<keyword evidence="6" id="KW-1185">Reference proteome</keyword>
<dbReference type="STRING" id="36842.SAMN02194393_01034"/>
<evidence type="ECO:0000256" key="1">
    <source>
        <dbReference type="ARBA" id="ARBA00022741"/>
    </source>
</evidence>
<accession>A0A1T5JAQ6</accession>
<feature type="domain" description="Citrate lyase ligase C-terminal" evidence="4">
    <location>
        <begin position="148"/>
        <end position="329"/>
    </location>
</feature>
<dbReference type="EC" id="6.2.1.22" evidence="3"/>
<dbReference type="PIRSF" id="PIRSF005751">
    <property type="entry name" value="Acet_citr_lig"/>
    <property type="match status" value="1"/>
</dbReference>